<dbReference type="GO" id="GO:0003682">
    <property type="term" value="F:chromatin binding"/>
    <property type="evidence" value="ECO:0007669"/>
    <property type="project" value="TreeGrafter"/>
</dbReference>
<dbReference type="InterPro" id="IPR003874">
    <property type="entry name" value="CDC45"/>
</dbReference>
<keyword evidence="4" id="KW-0539">Nucleus</keyword>
<dbReference type="AlphaFoldDB" id="U4TW18"/>
<feature type="compositionally biased region" description="Acidic residues" evidence="6">
    <location>
        <begin position="138"/>
        <end position="151"/>
    </location>
</feature>
<organism evidence="7 8">
    <name type="scientific">Dendroctonus ponderosae</name>
    <name type="common">Mountain pine beetle</name>
    <dbReference type="NCBI Taxonomy" id="77166"/>
    <lineage>
        <taxon>Eukaryota</taxon>
        <taxon>Metazoa</taxon>
        <taxon>Ecdysozoa</taxon>
        <taxon>Arthropoda</taxon>
        <taxon>Hexapoda</taxon>
        <taxon>Insecta</taxon>
        <taxon>Pterygota</taxon>
        <taxon>Neoptera</taxon>
        <taxon>Endopterygota</taxon>
        <taxon>Coleoptera</taxon>
        <taxon>Polyphaga</taxon>
        <taxon>Cucujiformia</taxon>
        <taxon>Curculionidae</taxon>
        <taxon>Scolytinae</taxon>
        <taxon>Dendroctonus</taxon>
    </lineage>
</organism>
<name>U4TW18_DENPD</name>
<dbReference type="Proteomes" id="UP000030742">
    <property type="component" value="Unassembled WGS sequence"/>
</dbReference>
<evidence type="ECO:0000256" key="4">
    <source>
        <dbReference type="ARBA" id="ARBA00023242"/>
    </source>
</evidence>
<evidence type="ECO:0000256" key="1">
    <source>
        <dbReference type="ARBA" id="ARBA00004123"/>
    </source>
</evidence>
<evidence type="ECO:0000256" key="3">
    <source>
        <dbReference type="ARBA" id="ARBA00022705"/>
    </source>
</evidence>
<dbReference type="STRING" id="77166.U4TW18"/>
<dbReference type="GO" id="GO:0000727">
    <property type="term" value="P:double-strand break repair via break-induced replication"/>
    <property type="evidence" value="ECO:0007669"/>
    <property type="project" value="TreeGrafter"/>
</dbReference>
<evidence type="ECO:0000313" key="8">
    <source>
        <dbReference type="Proteomes" id="UP000030742"/>
    </source>
</evidence>
<reference evidence="7 8" key="1">
    <citation type="journal article" date="2013" name="Genome Biol.">
        <title>Draft genome of the mountain pine beetle, Dendroctonus ponderosae Hopkins, a major forest pest.</title>
        <authorList>
            <person name="Keeling C.I."/>
            <person name="Yuen M.M."/>
            <person name="Liao N.Y."/>
            <person name="Docking T.R."/>
            <person name="Chan S.K."/>
            <person name="Taylor G.A."/>
            <person name="Palmquist D.L."/>
            <person name="Jackman S.D."/>
            <person name="Nguyen A."/>
            <person name="Li M."/>
            <person name="Henderson H."/>
            <person name="Janes J.K."/>
            <person name="Zhao Y."/>
            <person name="Pandoh P."/>
            <person name="Moore R."/>
            <person name="Sperling F.A."/>
            <person name="Huber D.P."/>
            <person name="Birol I."/>
            <person name="Jones S.J."/>
            <person name="Bohlmann J."/>
        </authorList>
    </citation>
    <scope>NUCLEOTIDE SEQUENCE</scope>
</reference>
<evidence type="ECO:0000256" key="6">
    <source>
        <dbReference type="SAM" id="MobiDB-lite"/>
    </source>
</evidence>
<dbReference type="GO" id="GO:0003697">
    <property type="term" value="F:single-stranded DNA binding"/>
    <property type="evidence" value="ECO:0007669"/>
    <property type="project" value="TreeGrafter"/>
</dbReference>
<keyword evidence="5" id="KW-0131">Cell cycle</keyword>
<evidence type="ECO:0000313" key="7">
    <source>
        <dbReference type="EMBL" id="ERL85774.1"/>
    </source>
</evidence>
<dbReference type="OrthoDB" id="10258882at2759"/>
<dbReference type="GO" id="GO:0031261">
    <property type="term" value="C:DNA replication preinitiation complex"/>
    <property type="evidence" value="ECO:0007669"/>
    <property type="project" value="TreeGrafter"/>
</dbReference>
<feature type="region of interest" description="Disordered" evidence="6">
    <location>
        <begin position="137"/>
        <end position="161"/>
    </location>
</feature>
<accession>U4TW18</accession>
<proteinExistence type="inferred from homology"/>
<evidence type="ECO:0000256" key="5">
    <source>
        <dbReference type="ARBA" id="ARBA00023306"/>
    </source>
</evidence>
<sequence>MYVLDLKKEFYEFLAGKRIFLIVHYDIDGICACKILQSLLKYRNILYTLAIVRGRAEIKQAYIENSEDVKYFVLINCGGTIDIAEELEADDNITFFILDSHRPIDLCNIYSTEQVRLLSGPEEEALVPEFDHIFRDESDSEASNEESEDSDGGNRAAKRRRLGEEQIMKRREKRLWEENKNRLLFEYSQFTYYSKAVSKCERKLSLSAIFMFDFAWKLNKDDKELLWLAIVALTEQMLSGKIDNTQYTLEIESLRAHCKRLQNKTSDTDVQTSLKIVFEKDLKLALYRHWTVEHSLKYSMFTAVRLKLWTLKGDMKIHQLLADMGLPLVQSRQHFKSMDLQLRKEFHGSVEKLAEKYNLQDIEFASFILQYGFRNKFCASDIVYALLAILEASVSACRCSGANYYVIFLQPRDKKPEELFNQALDCLSRSKVEVMNNAMERAKNIAKTLFKTVQSAVDMKQIITAGPFVYYIIREGCLDWYMFSHLHILALLAQFILKAYVSMSRNRKASTLPLIVSAPKDLERGTCLLLGIPPVCENSPRNFFGKAFEQAADKMKCEVNCDYLDTSYIELRTEDRTRFFDALAALLN</sequence>
<dbReference type="GO" id="GO:0003688">
    <property type="term" value="F:DNA replication origin binding"/>
    <property type="evidence" value="ECO:0007669"/>
    <property type="project" value="TreeGrafter"/>
</dbReference>
<dbReference type="GO" id="GO:1902977">
    <property type="term" value="P:mitotic DNA replication preinitiation complex assembly"/>
    <property type="evidence" value="ECO:0007669"/>
    <property type="project" value="TreeGrafter"/>
</dbReference>
<dbReference type="InterPro" id="IPR038763">
    <property type="entry name" value="DHH_sf"/>
</dbReference>
<dbReference type="SUPFAM" id="SSF64182">
    <property type="entry name" value="DHH phosphoesterases"/>
    <property type="match status" value="1"/>
</dbReference>
<evidence type="ECO:0000256" key="2">
    <source>
        <dbReference type="ARBA" id="ARBA00010727"/>
    </source>
</evidence>
<dbReference type="Pfam" id="PF02724">
    <property type="entry name" value="CDC45"/>
    <property type="match status" value="1"/>
</dbReference>
<dbReference type="PANTHER" id="PTHR10507:SF0">
    <property type="entry name" value="CELL DIVISION CONTROL PROTEIN 45 HOMOLOG"/>
    <property type="match status" value="1"/>
</dbReference>
<comment type="subcellular location">
    <subcellularLocation>
        <location evidence="1">Nucleus</location>
    </subcellularLocation>
</comment>
<keyword evidence="3" id="KW-0235">DNA replication</keyword>
<protein>
    <submittedName>
        <fullName evidence="7">Uncharacterized protein</fullName>
    </submittedName>
</protein>
<dbReference type="EMBL" id="KB631749">
    <property type="protein sequence ID" value="ERL85774.1"/>
    <property type="molecule type" value="Genomic_DNA"/>
</dbReference>
<gene>
    <name evidence="7" type="ORF">D910_03189</name>
</gene>
<dbReference type="GO" id="GO:0006270">
    <property type="term" value="P:DNA replication initiation"/>
    <property type="evidence" value="ECO:0007669"/>
    <property type="project" value="InterPro"/>
</dbReference>
<comment type="similarity">
    <text evidence="2">Belongs to the CDC45 family.</text>
</comment>
<dbReference type="PANTHER" id="PTHR10507">
    <property type="entry name" value="CDC45-RELATED PROTEIN"/>
    <property type="match status" value="1"/>
</dbReference>